<feature type="region of interest" description="Disordered" evidence="1">
    <location>
        <begin position="89"/>
        <end position="110"/>
    </location>
</feature>
<sequence length="193" mass="19744">MAQDNNPLPPQWRHPAAAAERPRPPASSINVSTLTFYRFCTSDSIPSATLLSPLSMADLGVTFSDAANAAGACAAGACKRSLGLCDGRAAASGSRDSVPGNRPATASSAAAHMVPGSLAPLTRSPTAPLTPIPDHGEKWFAISVALCRPDQQRRGVPRRVSGVSTALTGKHATQTIALQHFNAALASGAVAVI</sequence>
<organism evidence="2 3">
    <name type="scientific">Mycena alexandri</name>
    <dbReference type="NCBI Taxonomy" id="1745969"/>
    <lineage>
        <taxon>Eukaryota</taxon>
        <taxon>Fungi</taxon>
        <taxon>Dikarya</taxon>
        <taxon>Basidiomycota</taxon>
        <taxon>Agaricomycotina</taxon>
        <taxon>Agaricomycetes</taxon>
        <taxon>Agaricomycetidae</taxon>
        <taxon>Agaricales</taxon>
        <taxon>Marasmiineae</taxon>
        <taxon>Mycenaceae</taxon>
        <taxon>Mycena</taxon>
    </lineage>
</organism>
<evidence type="ECO:0000313" key="2">
    <source>
        <dbReference type="EMBL" id="KAJ7027625.1"/>
    </source>
</evidence>
<proteinExistence type="predicted"/>
<keyword evidence="3" id="KW-1185">Reference proteome</keyword>
<dbReference type="AlphaFoldDB" id="A0AAD6SK60"/>
<reference evidence="2" key="1">
    <citation type="submission" date="2023-03" db="EMBL/GenBank/DDBJ databases">
        <title>Massive genome expansion in bonnet fungi (Mycena s.s.) driven by repeated elements and novel gene families across ecological guilds.</title>
        <authorList>
            <consortium name="Lawrence Berkeley National Laboratory"/>
            <person name="Harder C.B."/>
            <person name="Miyauchi S."/>
            <person name="Viragh M."/>
            <person name="Kuo A."/>
            <person name="Thoen E."/>
            <person name="Andreopoulos B."/>
            <person name="Lu D."/>
            <person name="Skrede I."/>
            <person name="Drula E."/>
            <person name="Henrissat B."/>
            <person name="Morin E."/>
            <person name="Kohler A."/>
            <person name="Barry K."/>
            <person name="LaButti K."/>
            <person name="Morin E."/>
            <person name="Salamov A."/>
            <person name="Lipzen A."/>
            <person name="Mereny Z."/>
            <person name="Hegedus B."/>
            <person name="Baldrian P."/>
            <person name="Stursova M."/>
            <person name="Weitz H."/>
            <person name="Taylor A."/>
            <person name="Grigoriev I.V."/>
            <person name="Nagy L.G."/>
            <person name="Martin F."/>
            <person name="Kauserud H."/>
        </authorList>
    </citation>
    <scope>NUCLEOTIDE SEQUENCE</scope>
    <source>
        <strain evidence="2">CBHHK200</strain>
    </source>
</reference>
<evidence type="ECO:0000256" key="1">
    <source>
        <dbReference type="SAM" id="MobiDB-lite"/>
    </source>
</evidence>
<gene>
    <name evidence="2" type="ORF">C8F04DRAFT_1266868</name>
</gene>
<dbReference type="EMBL" id="JARJCM010000122">
    <property type="protein sequence ID" value="KAJ7027625.1"/>
    <property type="molecule type" value="Genomic_DNA"/>
</dbReference>
<feature type="region of interest" description="Disordered" evidence="1">
    <location>
        <begin position="1"/>
        <end position="26"/>
    </location>
</feature>
<accession>A0AAD6SK60</accession>
<evidence type="ECO:0000313" key="3">
    <source>
        <dbReference type="Proteomes" id="UP001218188"/>
    </source>
</evidence>
<dbReference type="Proteomes" id="UP001218188">
    <property type="component" value="Unassembled WGS sequence"/>
</dbReference>
<protein>
    <submittedName>
        <fullName evidence="2">Uncharacterized protein</fullName>
    </submittedName>
</protein>
<name>A0AAD6SK60_9AGAR</name>
<comment type="caution">
    <text evidence="2">The sequence shown here is derived from an EMBL/GenBank/DDBJ whole genome shotgun (WGS) entry which is preliminary data.</text>
</comment>